<organism evidence="1 2">
    <name type="scientific">Melia azedarach</name>
    <name type="common">Chinaberry tree</name>
    <dbReference type="NCBI Taxonomy" id="155640"/>
    <lineage>
        <taxon>Eukaryota</taxon>
        <taxon>Viridiplantae</taxon>
        <taxon>Streptophyta</taxon>
        <taxon>Embryophyta</taxon>
        <taxon>Tracheophyta</taxon>
        <taxon>Spermatophyta</taxon>
        <taxon>Magnoliopsida</taxon>
        <taxon>eudicotyledons</taxon>
        <taxon>Gunneridae</taxon>
        <taxon>Pentapetalae</taxon>
        <taxon>rosids</taxon>
        <taxon>malvids</taxon>
        <taxon>Sapindales</taxon>
        <taxon>Meliaceae</taxon>
        <taxon>Melia</taxon>
    </lineage>
</organism>
<dbReference type="Proteomes" id="UP001164539">
    <property type="component" value="Chromosome 1"/>
</dbReference>
<name>A0ACC1Z3S1_MELAZ</name>
<accession>A0ACC1Z3S1</accession>
<reference evidence="1 2" key="1">
    <citation type="journal article" date="2023" name="Science">
        <title>Complex scaffold remodeling in plant triterpene biosynthesis.</title>
        <authorList>
            <person name="De La Pena R."/>
            <person name="Hodgson H."/>
            <person name="Liu J.C."/>
            <person name="Stephenson M.J."/>
            <person name="Martin A.C."/>
            <person name="Owen C."/>
            <person name="Harkess A."/>
            <person name="Leebens-Mack J."/>
            <person name="Jimenez L.E."/>
            <person name="Osbourn A."/>
            <person name="Sattely E.S."/>
        </authorList>
    </citation>
    <scope>NUCLEOTIDE SEQUENCE [LARGE SCALE GENOMIC DNA]</scope>
    <source>
        <strain evidence="2">cv. JPN11</strain>
        <tissue evidence="1">Leaf</tissue>
    </source>
</reference>
<gene>
    <name evidence="1" type="ORF">OWV82_002965</name>
</gene>
<keyword evidence="2" id="KW-1185">Reference proteome</keyword>
<comment type="caution">
    <text evidence="1">The sequence shown here is derived from an EMBL/GenBank/DDBJ whole genome shotgun (WGS) entry which is preliminary data.</text>
</comment>
<dbReference type="EMBL" id="CM051394">
    <property type="protein sequence ID" value="KAJ4730314.1"/>
    <property type="molecule type" value="Genomic_DNA"/>
</dbReference>
<sequence length="298" mass="34290">MAFVKAQKSKAYFKRFQVKYKRRREGKTDYRARIRLINQDKNKYNTPKYRFVVRFTNKDIIAQIVSANIVGDTVLASAYAHELPQYGLKVGLTNYAAAYCTGLLLARRVLKKLEMDDEYEGNVEATGEDFSVEPTENRRPFRALLDVGLLKTTTGNRVFGALKGALDGGLDIPHSDKRFAGFSKDSKQLDAEVHHKYIYGGHVAAYMRTLMEDEPEKYQSHFSEYLKSGVEPDSMEEMYKKVHAAIRADPTQKKSEKQPPKEHKRYNLKKLTYEERKAKLIERLQALNAADEDEDDDE</sequence>
<keyword evidence="1" id="KW-0687">Ribonucleoprotein</keyword>
<evidence type="ECO:0000313" key="2">
    <source>
        <dbReference type="Proteomes" id="UP001164539"/>
    </source>
</evidence>
<keyword evidence="1" id="KW-0689">Ribosomal protein</keyword>
<proteinExistence type="predicted"/>
<evidence type="ECO:0000313" key="1">
    <source>
        <dbReference type="EMBL" id="KAJ4730314.1"/>
    </source>
</evidence>
<protein>
    <submittedName>
        <fullName evidence="1">60S ribosomal protein L5</fullName>
    </submittedName>
</protein>